<sequence length="45" mass="5575">MLYRPIQSYYSFHFQKQNLHALYKHLFDNQIFVVNLNHLKSPMSY</sequence>
<reference evidence="3" key="1">
    <citation type="submission" date="2016-06" db="UniProtKB">
        <authorList>
            <consortium name="WormBaseParasite"/>
        </authorList>
    </citation>
    <scope>IDENTIFICATION</scope>
</reference>
<protein>
    <submittedName>
        <fullName evidence="1 3">Uncharacterized protein</fullName>
    </submittedName>
</protein>
<dbReference type="WBParaSite" id="SCUD_0000063701-mRNA-1">
    <property type="protein sequence ID" value="SCUD_0000063701-mRNA-1"/>
    <property type="gene ID" value="SCUD_0000063701"/>
</dbReference>
<gene>
    <name evidence="1" type="ORF">SCUD_LOCUS638</name>
</gene>
<dbReference type="AlphaFoldDB" id="A0A183JD76"/>
<reference evidence="1 2" key="2">
    <citation type="submission" date="2018-11" db="EMBL/GenBank/DDBJ databases">
        <authorList>
            <consortium name="Pathogen Informatics"/>
        </authorList>
    </citation>
    <scope>NUCLEOTIDE SEQUENCE [LARGE SCALE GENOMIC DNA]</scope>
    <source>
        <strain evidence="1">Dakar</strain>
        <strain evidence="2">Dakar, Senegal</strain>
    </source>
</reference>
<accession>A0A183JD76</accession>
<evidence type="ECO:0000313" key="1">
    <source>
        <dbReference type="EMBL" id="VDO62890.1"/>
    </source>
</evidence>
<dbReference type="EMBL" id="UZAK01000446">
    <property type="protein sequence ID" value="VDO62890.1"/>
    <property type="molecule type" value="Genomic_DNA"/>
</dbReference>
<evidence type="ECO:0000313" key="2">
    <source>
        <dbReference type="Proteomes" id="UP000279833"/>
    </source>
</evidence>
<name>A0A183JD76_9TREM</name>
<organism evidence="3">
    <name type="scientific">Schistosoma curassoni</name>
    <dbReference type="NCBI Taxonomy" id="6186"/>
    <lineage>
        <taxon>Eukaryota</taxon>
        <taxon>Metazoa</taxon>
        <taxon>Spiralia</taxon>
        <taxon>Lophotrochozoa</taxon>
        <taxon>Platyhelminthes</taxon>
        <taxon>Trematoda</taxon>
        <taxon>Digenea</taxon>
        <taxon>Strigeidida</taxon>
        <taxon>Schistosomatoidea</taxon>
        <taxon>Schistosomatidae</taxon>
        <taxon>Schistosoma</taxon>
    </lineage>
</organism>
<dbReference type="Proteomes" id="UP000279833">
    <property type="component" value="Unassembled WGS sequence"/>
</dbReference>
<proteinExistence type="predicted"/>
<keyword evidence="2" id="KW-1185">Reference proteome</keyword>
<evidence type="ECO:0000313" key="3">
    <source>
        <dbReference type="WBParaSite" id="SCUD_0000063701-mRNA-1"/>
    </source>
</evidence>